<evidence type="ECO:0000256" key="1">
    <source>
        <dbReference type="ARBA" id="ARBA00022676"/>
    </source>
</evidence>
<keyword evidence="4" id="KW-0378">Hydrolase</keyword>
<gene>
    <name evidence="4" type="ORF">BKG76_22010</name>
</gene>
<reference evidence="4 5" key="1">
    <citation type="submission" date="2016-10" db="EMBL/GenBank/DDBJ databases">
        <title>Evaluation of Human, Veterinary and Environmental Mycobacterium chelonae Isolates by Core Genome Phylogenomic Analysis, Targeted Gene Comparison, and Anti-microbial Susceptibility Patterns: A Tale of Mistaken Identities.</title>
        <authorList>
            <person name="Fogelson S.B."/>
            <person name="Camus A.C."/>
            <person name="Lorenz W."/>
            <person name="Vasireddy R."/>
            <person name="Vasireddy S."/>
            <person name="Smith T."/>
            <person name="Brown-Elliott B.A."/>
            <person name="Wallace R.J.Jr."/>
            <person name="Hasan N.A."/>
            <person name="Reischl U."/>
            <person name="Sanchez S."/>
        </authorList>
    </citation>
    <scope>NUCLEOTIDE SEQUENCE [LARGE SCALE GENOMIC DNA]</scope>
    <source>
        <strain evidence="4 5">1559</strain>
    </source>
</reference>
<evidence type="ECO:0000256" key="3">
    <source>
        <dbReference type="ARBA" id="ARBA00024356"/>
    </source>
</evidence>
<dbReference type="PANTHER" id="PTHR34106">
    <property type="entry name" value="GLYCOSIDASE"/>
    <property type="match status" value="1"/>
</dbReference>
<dbReference type="InterPro" id="IPR023296">
    <property type="entry name" value="Glyco_hydro_beta-prop_sf"/>
</dbReference>
<keyword evidence="1" id="KW-0328">Glycosyltransferase</keyword>
<evidence type="ECO:0000256" key="2">
    <source>
        <dbReference type="ARBA" id="ARBA00022679"/>
    </source>
</evidence>
<name>A0A1S1L4Q3_9MYCO</name>
<organism evidence="4 5">
    <name type="scientific">Mycobacteroides franklinii</name>
    <dbReference type="NCBI Taxonomy" id="948102"/>
    <lineage>
        <taxon>Bacteria</taxon>
        <taxon>Bacillati</taxon>
        <taxon>Actinomycetota</taxon>
        <taxon>Actinomycetes</taxon>
        <taxon>Mycobacteriales</taxon>
        <taxon>Mycobacteriaceae</taxon>
        <taxon>Mycobacteroides</taxon>
    </lineage>
</organism>
<dbReference type="PANTHER" id="PTHR34106:SF4">
    <property type="entry name" value="BLL5143 PROTEIN"/>
    <property type="match status" value="1"/>
</dbReference>
<keyword evidence="2" id="KW-0808">Transferase</keyword>
<dbReference type="EMBL" id="MLIK01000024">
    <property type="protein sequence ID" value="OHU19153.1"/>
    <property type="molecule type" value="Genomic_DNA"/>
</dbReference>
<dbReference type="Pfam" id="PF04041">
    <property type="entry name" value="Glyco_hydro_130"/>
    <property type="match status" value="1"/>
</dbReference>
<comment type="caution">
    <text evidence="4">The sequence shown here is derived from an EMBL/GenBank/DDBJ whole genome shotgun (WGS) entry which is preliminary data.</text>
</comment>
<evidence type="ECO:0000313" key="5">
    <source>
        <dbReference type="Proteomes" id="UP000179616"/>
    </source>
</evidence>
<keyword evidence="4" id="KW-0326">Glycosidase</keyword>
<dbReference type="GO" id="GO:0016798">
    <property type="term" value="F:hydrolase activity, acting on glycosyl bonds"/>
    <property type="evidence" value="ECO:0007669"/>
    <property type="project" value="UniProtKB-KW"/>
</dbReference>
<comment type="similarity">
    <text evidence="3">Belongs to the glycosyl hydrolase 130 family.</text>
</comment>
<proteinExistence type="inferred from homology"/>
<dbReference type="CDD" id="cd18613">
    <property type="entry name" value="GH130"/>
    <property type="match status" value="1"/>
</dbReference>
<dbReference type="AlphaFoldDB" id="A0A1S1L4Q3"/>
<dbReference type="SUPFAM" id="SSF75005">
    <property type="entry name" value="Arabinanase/levansucrase/invertase"/>
    <property type="match status" value="1"/>
</dbReference>
<dbReference type="OrthoDB" id="9776657at2"/>
<protein>
    <submittedName>
        <fullName evidence="4">Glycosidase-like protein</fullName>
    </submittedName>
</protein>
<accession>A0A1S1L4Q3</accession>
<dbReference type="InterPro" id="IPR007184">
    <property type="entry name" value="Mannoside_phosphorylase"/>
</dbReference>
<dbReference type="GO" id="GO:0016757">
    <property type="term" value="F:glycosyltransferase activity"/>
    <property type="evidence" value="ECO:0007669"/>
    <property type="project" value="UniProtKB-KW"/>
</dbReference>
<evidence type="ECO:0000313" key="4">
    <source>
        <dbReference type="EMBL" id="OHU19153.1"/>
    </source>
</evidence>
<dbReference type="Proteomes" id="UP000179616">
    <property type="component" value="Unassembled WGS sequence"/>
</dbReference>
<sequence length="495" mass="54123">MTDKATAALVEPVRRGSQVLSPDARRVLAKLFLPGQEILAQGISRADTIIGRVLRLTQEEVRTTLADTAGRFCDRHRGLDAIFAAHFALVQHRLPQGVSLTPQRQQLIGACFTQEYAIEAAALLNPSIVAHPDQSGLEAGECRFVMSLRAIGEGHISSIEFRTGVLAPNDSVRIDAPGHFANAGEHTAAVVSRDFLRAALAERGDAEAATHVLGLLPEKFDAATLEEALTSVGRDRLTRGSTDAVTDHIRWIASCNYRLTYPADRPLSERVVFPASPDESHGIEDARFTRFRDDDGSVSYYATYTAFNGSKVVPRLLHTRDFVTFDSNQLTGSAAKDKGMTLFPRRLHGTYLMLSRWDRESISLASSPDALVWSDPITIYRPSRPWELIQLGNCGPPIETAEGWLVLTHGVGPMRTYGIGAILLDLDDPTTVIGVLREPLLVPNESERDGYVPNVVYSCGALVHRDVLVLPYGCSDSAVRLAFVDLPPLLELLKA</sequence>
<dbReference type="STRING" id="948102.BKG76_22010"/>
<dbReference type="Gene3D" id="2.115.10.20">
    <property type="entry name" value="Glycosyl hydrolase domain, family 43"/>
    <property type="match status" value="1"/>
</dbReference>